<reference evidence="2 3" key="1">
    <citation type="submission" date="2024-04" db="EMBL/GenBank/DDBJ databases">
        <title>Human intestinal bacterial collection.</title>
        <authorList>
            <person name="Pauvert C."/>
            <person name="Hitch T.C.A."/>
            <person name="Clavel T."/>
        </authorList>
    </citation>
    <scope>NUCLEOTIDE SEQUENCE [LARGE SCALE GENOMIC DNA]</scope>
    <source>
        <strain evidence="2 3">CLA-KB-H42</strain>
    </source>
</reference>
<dbReference type="RefSeq" id="WP_102375256.1">
    <property type="nucleotide sequence ID" value="NZ_DBFADM010000004.1"/>
</dbReference>
<evidence type="ECO:0000313" key="2">
    <source>
        <dbReference type="EMBL" id="MEQ3361838.1"/>
    </source>
</evidence>
<comment type="caution">
    <text evidence="2">The sequence shown here is derived from an EMBL/GenBank/DDBJ whole genome shotgun (WGS) entry which is preliminary data.</text>
</comment>
<dbReference type="InterPro" id="IPR036188">
    <property type="entry name" value="FAD/NAD-bd_sf"/>
</dbReference>
<organism evidence="2 3">
    <name type="scientific">Raoultibacter massiliensis</name>
    <dbReference type="NCBI Taxonomy" id="1852371"/>
    <lineage>
        <taxon>Bacteria</taxon>
        <taxon>Bacillati</taxon>
        <taxon>Actinomycetota</taxon>
        <taxon>Coriobacteriia</taxon>
        <taxon>Eggerthellales</taxon>
        <taxon>Eggerthellaceae</taxon>
        <taxon>Raoultibacter</taxon>
    </lineage>
</organism>
<dbReference type="EMBL" id="JBBNOP010000001">
    <property type="protein sequence ID" value="MEQ3361838.1"/>
    <property type="molecule type" value="Genomic_DNA"/>
</dbReference>
<feature type="domain" description="Amine oxidase" evidence="1">
    <location>
        <begin position="14"/>
        <end position="445"/>
    </location>
</feature>
<dbReference type="PRINTS" id="PR00411">
    <property type="entry name" value="PNDRDTASEI"/>
</dbReference>
<dbReference type="PANTHER" id="PTHR43734:SF1">
    <property type="entry name" value="PHYTOENE DESATURASE"/>
    <property type="match status" value="1"/>
</dbReference>
<sequence length="455" mass="48885">MKQYDAIVIGAGVGGLASALLLANSGKKVALFEKRLQPGGRIGSSKRDDFTVDFGVHLISRGEKGPLIQLLDRCGVENDIEFTKVRPIQSTGGEKFKFPQDLKGRVPDEDFDAVIKMVTDVKNMTDEETGEYDGQTLEEFLNTYTTDPFVHACVSQIGFIYCCIPEYRLSAGEFARCLKWEAEAHASGYPSGGCVSILSAYMGGLEQYGVETYFGKPVDTIVIEDGKAVGVIVGGEEFRADMIVSNAGIQETVRDLVGAEHFDAEYVEYVKNLEISFVSIIARFALDTVISPEIKMLSGFSSVPVKEYNDKLMAGEVPEELNSFIVVPSSFDPSVAPEGKQLVMMTTAVPAGIPDEYCPAILEALIDIAEESFPGLRDHAVFVEKVFPSDAARIMGEDGAGIGIAQQAGQAGKDRPAIKTPIEGLYIVGAEAGGAGVGTELAANSAIEFFDTYVA</sequence>
<protein>
    <submittedName>
        <fullName evidence="2">NAD(P)/FAD-dependent oxidoreductase</fullName>
    </submittedName>
</protein>
<dbReference type="Gene3D" id="3.50.50.60">
    <property type="entry name" value="FAD/NAD(P)-binding domain"/>
    <property type="match status" value="1"/>
</dbReference>
<name>A0ABV1J9U0_9ACTN</name>
<dbReference type="Proteomes" id="UP001487305">
    <property type="component" value="Unassembled WGS sequence"/>
</dbReference>
<dbReference type="PANTHER" id="PTHR43734">
    <property type="entry name" value="PHYTOENE DESATURASE"/>
    <property type="match status" value="1"/>
</dbReference>
<proteinExistence type="predicted"/>
<keyword evidence="3" id="KW-1185">Reference proteome</keyword>
<dbReference type="SUPFAM" id="SSF51905">
    <property type="entry name" value="FAD/NAD(P)-binding domain"/>
    <property type="match status" value="1"/>
</dbReference>
<evidence type="ECO:0000313" key="3">
    <source>
        <dbReference type="Proteomes" id="UP001487305"/>
    </source>
</evidence>
<accession>A0ABV1J9U0</accession>
<dbReference type="InterPro" id="IPR002937">
    <property type="entry name" value="Amino_oxidase"/>
</dbReference>
<evidence type="ECO:0000259" key="1">
    <source>
        <dbReference type="Pfam" id="PF01593"/>
    </source>
</evidence>
<gene>
    <name evidence="2" type="ORF">AAA083_02480</name>
</gene>
<dbReference type="Gene3D" id="3.90.660.50">
    <property type="match status" value="1"/>
</dbReference>
<dbReference type="Pfam" id="PF01593">
    <property type="entry name" value="Amino_oxidase"/>
    <property type="match status" value="1"/>
</dbReference>